<keyword evidence="2" id="KW-0805">Transcription regulation</keyword>
<evidence type="ECO:0000256" key="1">
    <source>
        <dbReference type="ARBA" id="ARBA00009437"/>
    </source>
</evidence>
<comment type="similarity">
    <text evidence="1">Belongs to the LysR transcriptional regulatory family.</text>
</comment>
<dbReference type="AlphaFoldDB" id="W4QDF3"/>
<dbReference type="Proteomes" id="UP000018895">
    <property type="component" value="Unassembled WGS sequence"/>
</dbReference>
<dbReference type="InterPro" id="IPR000847">
    <property type="entry name" value="LysR_HTH_N"/>
</dbReference>
<evidence type="ECO:0000259" key="5">
    <source>
        <dbReference type="PROSITE" id="PS50931"/>
    </source>
</evidence>
<proteinExistence type="inferred from homology"/>
<dbReference type="Gene3D" id="3.40.190.290">
    <property type="match status" value="1"/>
</dbReference>
<gene>
    <name evidence="6" type="ORF">JCM9152_1347</name>
</gene>
<evidence type="ECO:0000256" key="3">
    <source>
        <dbReference type="ARBA" id="ARBA00023125"/>
    </source>
</evidence>
<dbReference type="CDD" id="cd05466">
    <property type="entry name" value="PBP2_LTTR_substrate"/>
    <property type="match status" value="1"/>
</dbReference>
<dbReference type="InterPro" id="IPR036388">
    <property type="entry name" value="WH-like_DNA-bd_sf"/>
</dbReference>
<dbReference type="PANTHER" id="PTHR30126:SF64">
    <property type="entry name" value="HTH-TYPE TRANSCRIPTIONAL REGULATOR CITR"/>
    <property type="match status" value="1"/>
</dbReference>
<evidence type="ECO:0000256" key="2">
    <source>
        <dbReference type="ARBA" id="ARBA00023015"/>
    </source>
</evidence>
<reference evidence="6" key="1">
    <citation type="journal article" date="2014" name="Genome Announc.">
        <title>Draft Genome Sequences of Three Alkaliphilic Bacillus Strains, Bacillus wakoensis JCM 9140T, Bacillus akibai JCM 9157T, and Bacillus hemicellulosilyticus JCM 9152T.</title>
        <authorList>
            <person name="Yuki M."/>
            <person name="Oshima K."/>
            <person name="Suda W."/>
            <person name="Oshida Y."/>
            <person name="Kitamura K."/>
            <person name="Iida T."/>
            <person name="Hattori M."/>
            <person name="Ohkuma M."/>
        </authorList>
    </citation>
    <scope>NUCLEOTIDE SEQUENCE [LARGE SCALE GENOMIC DNA]</scope>
    <source>
        <strain evidence="6">JCM 9152</strain>
    </source>
</reference>
<protein>
    <submittedName>
        <fullName evidence="6">Transcriptional regulator</fullName>
    </submittedName>
</protein>
<dbReference type="STRING" id="1236971.JCM9152_1347"/>
<dbReference type="GO" id="GO:0000976">
    <property type="term" value="F:transcription cis-regulatory region binding"/>
    <property type="evidence" value="ECO:0007669"/>
    <property type="project" value="TreeGrafter"/>
</dbReference>
<dbReference type="Gene3D" id="1.10.10.10">
    <property type="entry name" value="Winged helix-like DNA-binding domain superfamily/Winged helix DNA-binding domain"/>
    <property type="match status" value="1"/>
</dbReference>
<evidence type="ECO:0000313" key="6">
    <source>
        <dbReference type="EMBL" id="GAE29957.1"/>
    </source>
</evidence>
<keyword evidence="3" id="KW-0238">DNA-binding</keyword>
<keyword evidence="7" id="KW-1185">Reference proteome</keyword>
<dbReference type="PANTHER" id="PTHR30126">
    <property type="entry name" value="HTH-TYPE TRANSCRIPTIONAL REGULATOR"/>
    <property type="match status" value="1"/>
</dbReference>
<dbReference type="Pfam" id="PF00126">
    <property type="entry name" value="HTH_1"/>
    <property type="match status" value="1"/>
</dbReference>
<dbReference type="SUPFAM" id="SSF46785">
    <property type="entry name" value="Winged helix' DNA-binding domain"/>
    <property type="match status" value="1"/>
</dbReference>
<feature type="domain" description="HTH lysR-type" evidence="5">
    <location>
        <begin position="10"/>
        <end position="67"/>
    </location>
</feature>
<evidence type="ECO:0000313" key="7">
    <source>
        <dbReference type="Proteomes" id="UP000018895"/>
    </source>
</evidence>
<dbReference type="SUPFAM" id="SSF53850">
    <property type="entry name" value="Periplasmic binding protein-like II"/>
    <property type="match status" value="1"/>
</dbReference>
<keyword evidence="4" id="KW-0804">Transcription</keyword>
<dbReference type="InterPro" id="IPR005119">
    <property type="entry name" value="LysR_subst-bd"/>
</dbReference>
<dbReference type="GO" id="GO:0003700">
    <property type="term" value="F:DNA-binding transcription factor activity"/>
    <property type="evidence" value="ECO:0007669"/>
    <property type="project" value="InterPro"/>
</dbReference>
<dbReference type="InterPro" id="IPR036390">
    <property type="entry name" value="WH_DNA-bd_sf"/>
</dbReference>
<organism evidence="6 7">
    <name type="scientific">Halalkalibacter hemicellulosilyticusJCM 9152</name>
    <dbReference type="NCBI Taxonomy" id="1236971"/>
    <lineage>
        <taxon>Bacteria</taxon>
        <taxon>Bacillati</taxon>
        <taxon>Bacillota</taxon>
        <taxon>Bacilli</taxon>
        <taxon>Bacillales</taxon>
        <taxon>Bacillaceae</taxon>
        <taxon>Halalkalibacter</taxon>
    </lineage>
</organism>
<dbReference type="EMBL" id="BAUU01000008">
    <property type="protein sequence ID" value="GAE29957.1"/>
    <property type="molecule type" value="Genomic_DNA"/>
</dbReference>
<dbReference type="PRINTS" id="PR00039">
    <property type="entry name" value="HTHLYSR"/>
</dbReference>
<dbReference type="PROSITE" id="PS50931">
    <property type="entry name" value="HTH_LYSR"/>
    <property type="match status" value="1"/>
</dbReference>
<dbReference type="Pfam" id="PF03466">
    <property type="entry name" value="LysR_substrate"/>
    <property type="match status" value="1"/>
</dbReference>
<accession>W4QDF3</accession>
<name>W4QDF3_9BACI</name>
<comment type="caution">
    <text evidence="6">The sequence shown here is derived from an EMBL/GenBank/DDBJ whole genome shotgun (WGS) entry which is preliminary data.</text>
</comment>
<sequence length="294" mass="33702">MLLIVKGIELDIKWLKTFIICAKLENFRKASEELFLTQPAVTKQIKRLEEHLNSQLFDRIGKNVILTQAGYKFLPYAKEFVATYERGMERFESWKQGYRRKLTIATAPQIASSFLPSLLRAFVDENPDMEVTIDVIKSYEIGEAISSGRADLGLSKVMPLQANIEVEAFAEERVILVGSTRHTGVMAESEALTTYRLITHNHPDYWDFLLNDIKRHYPQVRTMEVNQIEVTKKFIENGLGVSYLPYSMVEEEIAKNHLLEIKSEKVSTPTSATYILTRVATNEVSHFMEFLKGT</sequence>
<evidence type="ECO:0000256" key="4">
    <source>
        <dbReference type="ARBA" id="ARBA00023163"/>
    </source>
</evidence>